<dbReference type="InterPro" id="IPR006620">
    <property type="entry name" value="Pro_4_hyd_alph"/>
</dbReference>
<evidence type="ECO:0000256" key="5">
    <source>
        <dbReference type="ARBA" id="ARBA00023002"/>
    </source>
</evidence>
<feature type="domain" description="Fe2OG dioxygenase" evidence="7">
    <location>
        <begin position="158"/>
        <end position="266"/>
    </location>
</feature>
<keyword evidence="3" id="KW-0847">Vitamin C</keyword>
<gene>
    <name evidence="8" type="ORF">DYB36_004882</name>
</gene>
<dbReference type="GO" id="GO:0071456">
    <property type="term" value="P:cellular response to hypoxia"/>
    <property type="evidence" value="ECO:0007669"/>
    <property type="project" value="TreeGrafter"/>
</dbReference>
<organism evidence="8 9">
    <name type="scientific">Aphanomyces astaci</name>
    <name type="common">Crayfish plague agent</name>
    <dbReference type="NCBI Taxonomy" id="112090"/>
    <lineage>
        <taxon>Eukaryota</taxon>
        <taxon>Sar</taxon>
        <taxon>Stramenopiles</taxon>
        <taxon>Oomycota</taxon>
        <taxon>Saprolegniomycetes</taxon>
        <taxon>Saprolegniales</taxon>
        <taxon>Verrucalvaceae</taxon>
        <taxon>Aphanomyces</taxon>
    </lineage>
</organism>
<keyword evidence="6" id="KW-0408">Iron</keyword>
<dbReference type="GO" id="GO:0031418">
    <property type="term" value="F:L-ascorbic acid binding"/>
    <property type="evidence" value="ECO:0007669"/>
    <property type="project" value="UniProtKB-KW"/>
</dbReference>
<dbReference type="GO" id="GO:0031543">
    <property type="term" value="F:peptidyl-proline dioxygenase activity"/>
    <property type="evidence" value="ECO:0007669"/>
    <property type="project" value="TreeGrafter"/>
</dbReference>
<comment type="caution">
    <text evidence="8">The sequence shown here is derived from an EMBL/GenBank/DDBJ whole genome shotgun (WGS) entry which is preliminary data.</text>
</comment>
<reference evidence="8 9" key="1">
    <citation type="submission" date="2018-08" db="EMBL/GenBank/DDBJ databases">
        <title>Aphanomyces genome sequencing and annotation.</title>
        <authorList>
            <person name="Minardi D."/>
            <person name="Oidtmann B."/>
            <person name="Van Der Giezen M."/>
            <person name="Studholme D.J."/>
        </authorList>
    </citation>
    <scope>NUCLEOTIDE SEQUENCE [LARGE SCALE GENOMIC DNA]</scope>
    <source>
        <strain evidence="8 9">Kv</strain>
    </source>
</reference>
<evidence type="ECO:0000313" key="8">
    <source>
        <dbReference type="EMBL" id="RHY12361.1"/>
    </source>
</evidence>
<evidence type="ECO:0000256" key="1">
    <source>
        <dbReference type="ARBA" id="ARBA00001961"/>
    </source>
</evidence>
<evidence type="ECO:0000313" key="9">
    <source>
        <dbReference type="Proteomes" id="UP000265427"/>
    </source>
</evidence>
<dbReference type="InterPro" id="IPR044862">
    <property type="entry name" value="Pro_4_hyd_alph_FE2OG_OXY"/>
</dbReference>
<protein>
    <recommendedName>
        <fullName evidence="7">Fe2OG dioxygenase domain-containing protein</fullName>
    </recommendedName>
</protein>
<dbReference type="Proteomes" id="UP000265427">
    <property type="component" value="Unassembled WGS sequence"/>
</dbReference>
<evidence type="ECO:0000256" key="3">
    <source>
        <dbReference type="ARBA" id="ARBA00022896"/>
    </source>
</evidence>
<evidence type="ECO:0000259" key="7">
    <source>
        <dbReference type="PROSITE" id="PS51471"/>
    </source>
</evidence>
<dbReference type="Gene3D" id="2.60.120.620">
    <property type="entry name" value="q2cbj1_9rhob like domain"/>
    <property type="match status" value="1"/>
</dbReference>
<evidence type="ECO:0000256" key="2">
    <source>
        <dbReference type="ARBA" id="ARBA00022723"/>
    </source>
</evidence>
<dbReference type="SUPFAM" id="SSF51197">
    <property type="entry name" value="Clavaminate synthase-like"/>
    <property type="match status" value="1"/>
</dbReference>
<dbReference type="SMART" id="SM00702">
    <property type="entry name" value="P4Hc"/>
    <property type="match status" value="1"/>
</dbReference>
<dbReference type="InterPro" id="IPR005123">
    <property type="entry name" value="Oxoglu/Fe-dep_dioxygenase_dom"/>
</dbReference>
<dbReference type="Pfam" id="PF13640">
    <property type="entry name" value="2OG-FeII_Oxy_3"/>
    <property type="match status" value="1"/>
</dbReference>
<dbReference type="EMBL" id="QUSZ01004860">
    <property type="protein sequence ID" value="RHY12361.1"/>
    <property type="molecule type" value="Genomic_DNA"/>
</dbReference>
<sequence>MNVTRRWWRAPASLRPSTSVLRSRALSSSGSEEDADALLPLFPSSTREALRRGLESDGFCILRGFASNAVALAMRREAERLFKDGYMFQSMSVDEHGNSFPKHNVFASELDGHEWDIAPTILQYTRSIMLQAPDMLNTLFPELHISSRAYASKLAVSLGDGASCTSYIPTCRFLMLLVDPKHCDTAGLPDQRKVTMVYYLNPHWEPAHGGQLQVYTKDGGILAVEPVSDTLAVFWSDQVVHDVLPCTNDPNNERAQRYALTLWLVSDDPSQIVNPSHPLYSLRCEHFGA</sequence>
<dbReference type="GO" id="GO:0008198">
    <property type="term" value="F:ferrous iron binding"/>
    <property type="evidence" value="ECO:0007669"/>
    <property type="project" value="TreeGrafter"/>
</dbReference>
<dbReference type="AlphaFoldDB" id="A0A397B3R8"/>
<keyword evidence="5" id="KW-0560">Oxidoreductase</keyword>
<evidence type="ECO:0000256" key="4">
    <source>
        <dbReference type="ARBA" id="ARBA00022964"/>
    </source>
</evidence>
<dbReference type="PANTHER" id="PTHR12907:SF26">
    <property type="entry name" value="HIF PROLYL HYDROXYLASE, ISOFORM C"/>
    <property type="match status" value="1"/>
</dbReference>
<accession>A0A397B3R8</accession>
<name>A0A397B3R8_APHAT</name>
<keyword evidence="4" id="KW-0223">Dioxygenase</keyword>
<proteinExistence type="predicted"/>
<dbReference type="PROSITE" id="PS51471">
    <property type="entry name" value="FE2OG_OXY"/>
    <property type="match status" value="1"/>
</dbReference>
<keyword evidence="2" id="KW-0479">Metal-binding</keyword>
<dbReference type="PANTHER" id="PTHR12907">
    <property type="entry name" value="EGL NINE HOMOLOG-RELATED"/>
    <property type="match status" value="1"/>
</dbReference>
<comment type="cofactor">
    <cofactor evidence="1">
        <name>L-ascorbate</name>
        <dbReference type="ChEBI" id="CHEBI:38290"/>
    </cofactor>
</comment>
<dbReference type="VEuPathDB" id="FungiDB:H257_15826"/>
<dbReference type="InterPro" id="IPR051559">
    <property type="entry name" value="HIF_prolyl_hydroxylases"/>
</dbReference>
<evidence type="ECO:0000256" key="6">
    <source>
        <dbReference type="ARBA" id="ARBA00023004"/>
    </source>
</evidence>